<accession>A0ABS3E2J8</accession>
<evidence type="ECO:0000256" key="2">
    <source>
        <dbReference type="ARBA" id="ARBA00013064"/>
    </source>
</evidence>
<protein>
    <recommendedName>
        <fullName evidence="2">protein-tyrosine-phosphatase</fullName>
        <ecNumber evidence="2">3.1.3.48</ecNumber>
    </recommendedName>
</protein>
<dbReference type="RefSeq" id="WP_206998113.1">
    <property type="nucleotide sequence ID" value="NZ_JAEKJR010000001.1"/>
</dbReference>
<reference evidence="5 6" key="1">
    <citation type="submission" date="2020-12" db="EMBL/GenBank/DDBJ databases">
        <title>Oil enriched cultivation method for isolating marine PHA-producing bacteria.</title>
        <authorList>
            <person name="Zheng W."/>
            <person name="Yu S."/>
            <person name="Huang Y."/>
        </authorList>
    </citation>
    <scope>NUCLEOTIDE SEQUENCE [LARGE SCALE GENOMIC DNA]</scope>
    <source>
        <strain evidence="5 6">SN0-2</strain>
    </source>
</reference>
<dbReference type="PIRSF" id="PIRSF016557">
    <property type="entry name" value="Caps_synth_CpsB"/>
    <property type="match status" value="1"/>
</dbReference>
<sequence length="248" mass="27087">MIDLHCHILPGVDDGPQTLEQSLALVRAAATDGITHMVATPHIHPGRYPNTASSIAQAFRGFLDSLSAREDLGVKFALAAEVRVSDELIYLASANKLPALGYWEGDLLVLLEMPHSHIPAGLTKLLDWLARQNIRPLIAHPERNKDIIRDYDQIKPLVHAGCLFQVTAGSLVGQFGQPARIRAEQIVKQGLATVLGTDTHHIQRRPPNLAEGRRAAEALVGEKSAWALVRENPAKIVGDRVFVSRLAD</sequence>
<evidence type="ECO:0000313" key="5">
    <source>
        <dbReference type="EMBL" id="MBN8429448.1"/>
    </source>
</evidence>
<comment type="catalytic activity">
    <reaction evidence="4">
        <text>O-phospho-L-tyrosyl-[protein] + H2O = L-tyrosyl-[protein] + phosphate</text>
        <dbReference type="Rhea" id="RHEA:10684"/>
        <dbReference type="Rhea" id="RHEA-COMP:10136"/>
        <dbReference type="Rhea" id="RHEA-COMP:20101"/>
        <dbReference type="ChEBI" id="CHEBI:15377"/>
        <dbReference type="ChEBI" id="CHEBI:43474"/>
        <dbReference type="ChEBI" id="CHEBI:46858"/>
        <dbReference type="ChEBI" id="CHEBI:61978"/>
        <dbReference type="EC" id="3.1.3.48"/>
    </reaction>
</comment>
<name>A0ABS3E2J8_9GAMM</name>
<dbReference type="Proteomes" id="UP000664293">
    <property type="component" value="Unassembled WGS sequence"/>
</dbReference>
<evidence type="ECO:0000256" key="1">
    <source>
        <dbReference type="ARBA" id="ARBA00005750"/>
    </source>
</evidence>
<dbReference type="EMBL" id="JAEKJR010000001">
    <property type="protein sequence ID" value="MBN8429448.1"/>
    <property type="molecule type" value="Genomic_DNA"/>
</dbReference>
<dbReference type="Gene3D" id="3.20.20.140">
    <property type="entry name" value="Metal-dependent hydrolases"/>
    <property type="match status" value="1"/>
</dbReference>
<comment type="similarity">
    <text evidence="1">Belongs to the metallo-dependent hydrolases superfamily. CpsB/CapC family.</text>
</comment>
<gene>
    <name evidence="5" type="ORF">JF535_01165</name>
</gene>
<dbReference type="Pfam" id="PF19567">
    <property type="entry name" value="CpsB_CapC"/>
    <property type="match status" value="1"/>
</dbReference>
<organism evidence="5 6">
    <name type="scientific">Microbulbifer salipaludis</name>
    <dbReference type="NCBI Taxonomy" id="187980"/>
    <lineage>
        <taxon>Bacteria</taxon>
        <taxon>Pseudomonadati</taxon>
        <taxon>Pseudomonadota</taxon>
        <taxon>Gammaproteobacteria</taxon>
        <taxon>Cellvibrionales</taxon>
        <taxon>Microbulbiferaceae</taxon>
        <taxon>Microbulbifer</taxon>
    </lineage>
</organism>
<dbReference type="InterPro" id="IPR016195">
    <property type="entry name" value="Pol/histidinol_Pase-like"/>
</dbReference>
<proteinExistence type="inferred from homology"/>
<evidence type="ECO:0000256" key="3">
    <source>
        <dbReference type="ARBA" id="ARBA00022801"/>
    </source>
</evidence>
<keyword evidence="6" id="KW-1185">Reference proteome</keyword>
<comment type="caution">
    <text evidence="5">The sequence shown here is derived from an EMBL/GenBank/DDBJ whole genome shotgun (WGS) entry which is preliminary data.</text>
</comment>
<dbReference type="EC" id="3.1.3.48" evidence="2"/>
<dbReference type="SUPFAM" id="SSF89550">
    <property type="entry name" value="PHP domain-like"/>
    <property type="match status" value="1"/>
</dbReference>
<dbReference type="PANTHER" id="PTHR39181">
    <property type="entry name" value="TYROSINE-PROTEIN PHOSPHATASE YWQE"/>
    <property type="match status" value="1"/>
</dbReference>
<keyword evidence="3" id="KW-0378">Hydrolase</keyword>
<dbReference type="PANTHER" id="PTHR39181:SF1">
    <property type="entry name" value="TYROSINE-PROTEIN PHOSPHATASE YWQE"/>
    <property type="match status" value="1"/>
</dbReference>
<evidence type="ECO:0000313" key="6">
    <source>
        <dbReference type="Proteomes" id="UP000664293"/>
    </source>
</evidence>
<evidence type="ECO:0000256" key="4">
    <source>
        <dbReference type="ARBA" id="ARBA00051722"/>
    </source>
</evidence>
<dbReference type="InterPro" id="IPR016667">
    <property type="entry name" value="Caps_polysacc_synth_CpsB/CapC"/>
</dbReference>